<comment type="similarity">
    <text evidence="6 7">Belongs to the FliO/MopB family.</text>
</comment>
<evidence type="ECO:0000313" key="8">
    <source>
        <dbReference type="EMBL" id="MFC6439374.1"/>
    </source>
</evidence>
<dbReference type="NCBIfam" id="TIGR03500">
    <property type="entry name" value="FliO_TIGR"/>
    <property type="match status" value="1"/>
</dbReference>
<feature type="transmembrane region" description="Helical" evidence="7">
    <location>
        <begin position="43"/>
        <end position="64"/>
    </location>
</feature>
<dbReference type="PANTHER" id="PTHR38766:SF1">
    <property type="entry name" value="FLAGELLAR PROTEIN FLIO"/>
    <property type="match status" value="1"/>
</dbReference>
<keyword evidence="2 7" id="KW-0812">Transmembrane</keyword>
<keyword evidence="1 7" id="KW-1003">Cell membrane</keyword>
<dbReference type="PANTHER" id="PTHR38766">
    <property type="entry name" value="FLAGELLAR PROTEIN FLIO"/>
    <property type="match status" value="1"/>
</dbReference>
<dbReference type="InterPro" id="IPR022781">
    <property type="entry name" value="Flagellar_biosynth_FliO"/>
</dbReference>
<keyword evidence="8" id="KW-0969">Cilium</keyword>
<keyword evidence="8" id="KW-0966">Cell projection</keyword>
<keyword evidence="3 7" id="KW-1133">Transmembrane helix</keyword>
<evidence type="ECO:0000256" key="7">
    <source>
        <dbReference type="RuleBase" id="RU362064"/>
    </source>
</evidence>
<dbReference type="EMBL" id="JBHSUS010000001">
    <property type="protein sequence ID" value="MFC6439374.1"/>
    <property type="molecule type" value="Genomic_DNA"/>
</dbReference>
<name>A0ABW1XH53_9ALTE</name>
<protein>
    <recommendedName>
        <fullName evidence="7">Flagellar protein</fullName>
    </recommendedName>
</protein>
<dbReference type="InterPro" id="IPR052205">
    <property type="entry name" value="FliO/MopB"/>
</dbReference>
<organism evidence="8 9">
    <name type="scientific">Pseudobowmanella zhangzhouensis</name>
    <dbReference type="NCBI Taxonomy" id="1537679"/>
    <lineage>
        <taxon>Bacteria</taxon>
        <taxon>Pseudomonadati</taxon>
        <taxon>Pseudomonadota</taxon>
        <taxon>Gammaproteobacteria</taxon>
        <taxon>Alteromonadales</taxon>
        <taxon>Alteromonadaceae</taxon>
    </lineage>
</organism>
<dbReference type="Pfam" id="PF04347">
    <property type="entry name" value="FliO"/>
    <property type="match status" value="1"/>
</dbReference>
<evidence type="ECO:0000256" key="3">
    <source>
        <dbReference type="ARBA" id="ARBA00022989"/>
    </source>
</evidence>
<evidence type="ECO:0000256" key="4">
    <source>
        <dbReference type="ARBA" id="ARBA00023136"/>
    </source>
</evidence>
<comment type="caution">
    <text evidence="8">The sequence shown here is derived from an EMBL/GenBank/DDBJ whole genome shotgun (WGS) entry which is preliminary data.</text>
</comment>
<gene>
    <name evidence="8" type="primary">fliO</name>
    <name evidence="8" type="ORF">ACFP85_04320</name>
</gene>
<dbReference type="RefSeq" id="WP_131257333.1">
    <property type="nucleotide sequence ID" value="NZ_JBHSUS010000001.1"/>
</dbReference>
<reference evidence="9" key="1">
    <citation type="journal article" date="2019" name="Int. J. Syst. Evol. Microbiol.">
        <title>The Global Catalogue of Microorganisms (GCM) 10K type strain sequencing project: providing services to taxonomists for standard genome sequencing and annotation.</title>
        <authorList>
            <consortium name="The Broad Institute Genomics Platform"/>
            <consortium name="The Broad Institute Genome Sequencing Center for Infectious Disease"/>
            <person name="Wu L."/>
            <person name="Ma J."/>
        </authorList>
    </citation>
    <scope>NUCLEOTIDE SEQUENCE [LARGE SCALE GENOMIC DNA]</scope>
    <source>
        <strain evidence="9">CGMCC 1.16031</strain>
    </source>
</reference>
<sequence length="146" mass="16037">MLLAKSKESKNFVKSIAWPILAGLLCFSPIAFSQTSDTSVGTIASIFLSLFLVVALVFALGFVLKKINVTHAGNQQLKPVASMMLGNRERLMVIQVGDEQHLLGITPQSISHLSKLTTPLESEQSGDKFKSRLAQMLQQRKEAEHD</sequence>
<evidence type="ECO:0000256" key="5">
    <source>
        <dbReference type="ARBA" id="ARBA00023143"/>
    </source>
</evidence>
<keyword evidence="8" id="KW-0282">Flagellum</keyword>
<keyword evidence="4 7" id="KW-0472">Membrane</keyword>
<evidence type="ECO:0000313" key="9">
    <source>
        <dbReference type="Proteomes" id="UP001596364"/>
    </source>
</evidence>
<evidence type="ECO:0000256" key="1">
    <source>
        <dbReference type="ARBA" id="ARBA00022475"/>
    </source>
</evidence>
<evidence type="ECO:0000256" key="2">
    <source>
        <dbReference type="ARBA" id="ARBA00022692"/>
    </source>
</evidence>
<accession>A0ABW1XH53</accession>
<keyword evidence="5 7" id="KW-0975">Bacterial flagellum</keyword>
<keyword evidence="9" id="KW-1185">Reference proteome</keyword>
<proteinExistence type="inferred from homology"/>
<evidence type="ECO:0000256" key="6">
    <source>
        <dbReference type="ARBA" id="ARBA00037937"/>
    </source>
</evidence>
<dbReference type="Proteomes" id="UP001596364">
    <property type="component" value="Unassembled WGS sequence"/>
</dbReference>
<comment type="subcellular location">
    <subcellularLocation>
        <location evidence="7">Cell membrane</location>
    </subcellularLocation>
    <subcellularLocation>
        <location evidence="7">Bacterial flagellum basal body</location>
    </subcellularLocation>
</comment>